<accession>A0ABW5D4U1</accession>
<dbReference type="SUPFAM" id="SSF47226">
    <property type="entry name" value="Histidine-containing phosphotransfer domain, HPT domain"/>
    <property type="match status" value="1"/>
</dbReference>
<evidence type="ECO:0000256" key="1">
    <source>
        <dbReference type="PROSITE-ProRule" id="PRU00110"/>
    </source>
</evidence>
<organism evidence="3 4">
    <name type="scientific">Luteolibacter algae</name>
    <dbReference type="NCBI Taxonomy" id="454151"/>
    <lineage>
        <taxon>Bacteria</taxon>
        <taxon>Pseudomonadati</taxon>
        <taxon>Verrucomicrobiota</taxon>
        <taxon>Verrucomicrobiia</taxon>
        <taxon>Verrucomicrobiales</taxon>
        <taxon>Verrucomicrobiaceae</taxon>
        <taxon>Luteolibacter</taxon>
    </lineage>
</organism>
<evidence type="ECO:0000259" key="2">
    <source>
        <dbReference type="PROSITE" id="PS50894"/>
    </source>
</evidence>
<dbReference type="Pfam" id="PF01627">
    <property type="entry name" value="Hpt"/>
    <property type="match status" value="1"/>
</dbReference>
<dbReference type="Gene3D" id="1.20.120.160">
    <property type="entry name" value="HPT domain"/>
    <property type="match status" value="1"/>
</dbReference>
<keyword evidence="4" id="KW-1185">Reference proteome</keyword>
<comment type="caution">
    <text evidence="3">The sequence shown here is derived from an EMBL/GenBank/DDBJ whole genome shotgun (WGS) entry which is preliminary data.</text>
</comment>
<reference evidence="4" key="1">
    <citation type="journal article" date="2019" name="Int. J. Syst. Evol. Microbiol.">
        <title>The Global Catalogue of Microorganisms (GCM) 10K type strain sequencing project: providing services to taxonomists for standard genome sequencing and annotation.</title>
        <authorList>
            <consortium name="The Broad Institute Genomics Platform"/>
            <consortium name="The Broad Institute Genome Sequencing Center for Infectious Disease"/>
            <person name="Wu L."/>
            <person name="Ma J."/>
        </authorList>
    </citation>
    <scope>NUCLEOTIDE SEQUENCE [LARGE SCALE GENOMIC DNA]</scope>
    <source>
        <strain evidence="4">CGMCC 4.7106</strain>
    </source>
</reference>
<evidence type="ECO:0000313" key="4">
    <source>
        <dbReference type="Proteomes" id="UP001597375"/>
    </source>
</evidence>
<name>A0ABW5D4U1_9BACT</name>
<keyword evidence="1" id="KW-0597">Phosphoprotein</keyword>
<evidence type="ECO:0000313" key="3">
    <source>
        <dbReference type="EMBL" id="MFD2256063.1"/>
    </source>
</evidence>
<dbReference type="RefSeq" id="WP_386818966.1">
    <property type="nucleotide sequence ID" value="NZ_JBHUIT010000003.1"/>
</dbReference>
<dbReference type="EMBL" id="JBHUIT010000003">
    <property type="protein sequence ID" value="MFD2256063.1"/>
    <property type="molecule type" value="Genomic_DNA"/>
</dbReference>
<proteinExistence type="predicted"/>
<feature type="domain" description="HPt" evidence="2">
    <location>
        <begin position="5"/>
        <end position="98"/>
    </location>
</feature>
<dbReference type="Proteomes" id="UP001597375">
    <property type="component" value="Unassembled WGS sequence"/>
</dbReference>
<feature type="modified residue" description="Phosphohistidine" evidence="1">
    <location>
        <position position="44"/>
    </location>
</feature>
<dbReference type="PROSITE" id="PS50894">
    <property type="entry name" value="HPT"/>
    <property type="match status" value="1"/>
</dbReference>
<sequence>MRDTLGDDFVTLLESFFSDCEKYPARLNHHLENNDASGFCDLAHEIKGSAGLLGLAAISDCANVWEELSKSNQFPDPKHVTQDFPQLVAATRSAVGNQ</sequence>
<gene>
    <name evidence="3" type="ORF">ACFSSA_05185</name>
</gene>
<dbReference type="InterPro" id="IPR008207">
    <property type="entry name" value="Sig_transdc_His_kin_Hpt_dom"/>
</dbReference>
<protein>
    <submittedName>
        <fullName evidence="3">Hpt domain-containing protein</fullName>
    </submittedName>
</protein>
<dbReference type="InterPro" id="IPR036641">
    <property type="entry name" value="HPT_dom_sf"/>
</dbReference>